<feature type="domain" description="CheC-like protein" evidence="3">
    <location>
        <begin position="106"/>
        <end position="141"/>
    </location>
</feature>
<dbReference type="InterPro" id="IPR028976">
    <property type="entry name" value="CheC-like_sf"/>
</dbReference>
<keyword evidence="5" id="KW-1185">Reference proteome</keyword>
<reference evidence="4" key="1">
    <citation type="submission" date="2020-08" db="EMBL/GenBank/DDBJ databases">
        <title>Genomic insights into the carbon and energy metabolism of the first obligate autotrophic acetogenic bacterium Aceticella autotrophica gen. nov., sp. nov.</title>
        <authorList>
            <person name="Toshchakov S.V."/>
            <person name="Elcheninov A.G."/>
            <person name="Kublanov I.V."/>
            <person name="Frolov E.N."/>
            <person name="Lebedinsky A.V."/>
        </authorList>
    </citation>
    <scope>NUCLEOTIDE SEQUENCE</scope>
    <source>
        <strain evidence="4">3443-3Ac</strain>
    </source>
</reference>
<dbReference type="RefSeq" id="WP_284679265.1">
    <property type="nucleotide sequence ID" value="NZ_CP060096.1"/>
</dbReference>
<dbReference type="CDD" id="cd17909">
    <property type="entry name" value="CheC_ClassI"/>
    <property type="match status" value="1"/>
</dbReference>
<evidence type="ECO:0000256" key="2">
    <source>
        <dbReference type="ARBA" id="ARBA00022801"/>
    </source>
</evidence>
<keyword evidence="1" id="KW-0145">Chemotaxis</keyword>
<dbReference type="Pfam" id="PF04509">
    <property type="entry name" value="CheC"/>
    <property type="match status" value="2"/>
</dbReference>
<protein>
    <submittedName>
        <fullName evidence="4">Chemotaxis protein CheC</fullName>
    </submittedName>
</protein>
<dbReference type="AlphaFoldDB" id="A0A974Y4B9"/>
<dbReference type="PANTHER" id="PTHR43693:SF1">
    <property type="entry name" value="PROTEIN PHOSPHATASE CHEZ"/>
    <property type="match status" value="1"/>
</dbReference>
<evidence type="ECO:0000313" key="4">
    <source>
        <dbReference type="EMBL" id="QSZ26587.1"/>
    </source>
</evidence>
<organism evidence="4 5">
    <name type="scientific">Aceticella autotrophica</name>
    <dbReference type="NCBI Taxonomy" id="2755338"/>
    <lineage>
        <taxon>Bacteria</taxon>
        <taxon>Bacillati</taxon>
        <taxon>Bacillota</taxon>
        <taxon>Clostridia</taxon>
        <taxon>Thermoanaerobacterales</taxon>
        <taxon>Thermoanaerobacteraceae</taxon>
        <taxon>Aceticella</taxon>
    </lineage>
</organism>
<dbReference type="Gene3D" id="3.40.1550.10">
    <property type="entry name" value="CheC-like"/>
    <property type="match status" value="1"/>
</dbReference>
<accession>A0A974Y4B9</accession>
<evidence type="ECO:0000256" key="1">
    <source>
        <dbReference type="ARBA" id="ARBA00022500"/>
    </source>
</evidence>
<evidence type="ECO:0000259" key="3">
    <source>
        <dbReference type="Pfam" id="PF04509"/>
    </source>
</evidence>
<dbReference type="SUPFAM" id="SSF103039">
    <property type="entry name" value="CheC-like"/>
    <property type="match status" value="1"/>
</dbReference>
<sequence length="201" mass="21969">MEIENLNNKYLDILKELGNIGAGNAITALATMLNQKIDMKIPKVKIMDFTQLQEIFGLPETIIAGIYFNLEGSINGNILFSLDIESAAFLVEYLMGVKVNNKFDEMAKSALQEIGNIMAGSYISSLSTLTSLSMKISPPAICIDMAGAILSVPAIKFGELSDKILFIETQFSEGNKQIQGDFFLIPDIDSFNLILDSLGVE</sequence>
<dbReference type="KEGG" id="aaut:ACETAC_06635"/>
<gene>
    <name evidence="4" type="ORF">ACETAC_06635</name>
</gene>
<keyword evidence="2" id="KW-0378">Hydrolase</keyword>
<dbReference type="GO" id="GO:0006935">
    <property type="term" value="P:chemotaxis"/>
    <property type="evidence" value="ECO:0007669"/>
    <property type="project" value="UniProtKB-KW"/>
</dbReference>
<feature type="domain" description="CheC-like protein" evidence="3">
    <location>
        <begin position="11"/>
        <end position="45"/>
    </location>
</feature>
<evidence type="ECO:0000313" key="5">
    <source>
        <dbReference type="Proteomes" id="UP000671913"/>
    </source>
</evidence>
<dbReference type="Proteomes" id="UP000671913">
    <property type="component" value="Chromosome"/>
</dbReference>
<dbReference type="EMBL" id="CP060096">
    <property type="protein sequence ID" value="QSZ26587.1"/>
    <property type="molecule type" value="Genomic_DNA"/>
</dbReference>
<dbReference type="InterPro" id="IPR050992">
    <property type="entry name" value="CheZ_family_phosphatases"/>
</dbReference>
<dbReference type="InterPro" id="IPR007597">
    <property type="entry name" value="CheC"/>
</dbReference>
<proteinExistence type="predicted"/>
<name>A0A974Y4B9_9THEO</name>
<dbReference type="PANTHER" id="PTHR43693">
    <property type="entry name" value="PROTEIN PHOSPHATASE CHEZ"/>
    <property type="match status" value="1"/>
</dbReference>
<dbReference type="GO" id="GO:0016787">
    <property type="term" value="F:hydrolase activity"/>
    <property type="evidence" value="ECO:0007669"/>
    <property type="project" value="UniProtKB-KW"/>
</dbReference>